<organism evidence="2 3">
    <name type="scientific">Faecalicatena contorta</name>
    <dbReference type="NCBI Taxonomy" id="39482"/>
    <lineage>
        <taxon>Bacteria</taxon>
        <taxon>Bacillati</taxon>
        <taxon>Bacillota</taxon>
        <taxon>Clostridia</taxon>
        <taxon>Lachnospirales</taxon>
        <taxon>Lachnospiraceae</taxon>
        <taxon>Faecalicatena</taxon>
    </lineage>
</organism>
<protein>
    <submittedName>
        <fullName evidence="2">D-alanyl-D-alanine dipeptidase/carboxypeptidase</fullName>
    </submittedName>
</protein>
<accession>A0A316A1Y0</accession>
<dbReference type="Pfam" id="PF02557">
    <property type="entry name" value="VanY"/>
    <property type="match status" value="1"/>
</dbReference>
<keyword evidence="3" id="KW-1185">Reference proteome</keyword>
<keyword evidence="2" id="KW-0645">Protease</keyword>
<proteinExistence type="predicted"/>
<dbReference type="SUPFAM" id="SSF55166">
    <property type="entry name" value="Hedgehog/DD-peptidase"/>
    <property type="match status" value="1"/>
</dbReference>
<dbReference type="GO" id="GO:0006508">
    <property type="term" value="P:proteolysis"/>
    <property type="evidence" value="ECO:0007669"/>
    <property type="project" value="InterPro"/>
</dbReference>
<keyword evidence="2" id="KW-0121">Carboxypeptidase</keyword>
<evidence type="ECO:0000313" key="3">
    <source>
        <dbReference type="Proteomes" id="UP000254051"/>
    </source>
</evidence>
<dbReference type="Gene3D" id="3.30.200.180">
    <property type="match status" value="1"/>
</dbReference>
<dbReference type="RefSeq" id="WP_330405735.1">
    <property type="nucleotide sequence ID" value="NZ_QGDS01000002.1"/>
</dbReference>
<dbReference type="Gene3D" id="3.30.1380.10">
    <property type="match status" value="1"/>
</dbReference>
<dbReference type="Proteomes" id="UP000254051">
    <property type="component" value="Unassembled WGS sequence"/>
</dbReference>
<gene>
    <name evidence="2" type="ORF">SAMN05216529_102419</name>
</gene>
<reference evidence="3" key="1">
    <citation type="submission" date="2017-07" db="EMBL/GenBank/DDBJ databases">
        <authorList>
            <person name="Varghese N."/>
            <person name="Submissions S."/>
        </authorList>
    </citation>
    <scope>NUCLEOTIDE SEQUENCE [LARGE SCALE GENOMIC DNA]</scope>
    <source>
        <strain evidence="3">NLAE-zl-C134</strain>
    </source>
</reference>
<dbReference type="PANTHER" id="PTHR34385">
    <property type="entry name" value="D-ALANYL-D-ALANINE CARBOXYPEPTIDASE"/>
    <property type="match status" value="1"/>
</dbReference>
<name>A0A316A1Y0_9FIRM</name>
<evidence type="ECO:0000259" key="1">
    <source>
        <dbReference type="Pfam" id="PF02557"/>
    </source>
</evidence>
<feature type="domain" description="D-alanyl-D-alanine carboxypeptidase-like core" evidence="1">
    <location>
        <begin position="51"/>
        <end position="172"/>
    </location>
</feature>
<dbReference type="InterPro" id="IPR009045">
    <property type="entry name" value="Zn_M74/Hedgehog-like"/>
</dbReference>
<dbReference type="EMBL" id="UHJJ01000002">
    <property type="protein sequence ID" value="SUQ13201.1"/>
    <property type="molecule type" value="Genomic_DNA"/>
</dbReference>
<sequence>MMKNITLSKEKVHFGNLLLVNAKFPMQVMNENELMPVMAKFPDVLLKREAGNILKMIFEKSSYSNKIIPVSGYRSAREQMDIYKTSLRDSGEDFTRKFVALPDQSEHQTGLAIDLALKKEVIDFICPEFPYDGVCDEFRKSAPGYGFIERYPNGKEQITGIAHEPWHFRYVGYPHSEIMTENNFTLEEYIEFIKQFLWKSNHLKMHRNGKSIEVFYAAAEATGITTITLPEKTVYQVSGNNTDGFIVTLWGDKK</sequence>
<dbReference type="InterPro" id="IPR052179">
    <property type="entry name" value="DD-CPase-like"/>
</dbReference>
<dbReference type="InterPro" id="IPR003709">
    <property type="entry name" value="VanY-like_core_dom"/>
</dbReference>
<keyword evidence="2" id="KW-0378">Hydrolase</keyword>
<dbReference type="PANTHER" id="PTHR34385:SF1">
    <property type="entry name" value="PEPTIDOGLYCAN L-ALANYL-D-GLUTAMATE ENDOPEPTIDASE CWLK"/>
    <property type="match status" value="1"/>
</dbReference>
<dbReference type="AlphaFoldDB" id="A0A316A1Y0"/>
<dbReference type="GO" id="GO:0004180">
    <property type="term" value="F:carboxypeptidase activity"/>
    <property type="evidence" value="ECO:0007669"/>
    <property type="project" value="UniProtKB-KW"/>
</dbReference>
<evidence type="ECO:0000313" key="2">
    <source>
        <dbReference type="EMBL" id="SUQ13201.1"/>
    </source>
</evidence>